<dbReference type="InterPro" id="IPR011650">
    <property type="entry name" value="Peptidase_M20_dimer"/>
</dbReference>
<proteinExistence type="predicted"/>
<dbReference type="GO" id="GO:0006508">
    <property type="term" value="P:proteolysis"/>
    <property type="evidence" value="ECO:0007669"/>
    <property type="project" value="UniProtKB-KW"/>
</dbReference>
<dbReference type="Gene3D" id="3.40.630.10">
    <property type="entry name" value="Zn peptidases"/>
    <property type="match status" value="1"/>
</dbReference>
<dbReference type="SUPFAM" id="SSF53187">
    <property type="entry name" value="Zn-dependent exopeptidases"/>
    <property type="match status" value="1"/>
</dbReference>
<dbReference type="Gene3D" id="3.30.70.360">
    <property type="match status" value="1"/>
</dbReference>
<dbReference type="Pfam" id="PF01546">
    <property type="entry name" value="Peptidase_M20"/>
    <property type="match status" value="1"/>
</dbReference>
<dbReference type="GO" id="GO:0008233">
    <property type="term" value="F:peptidase activity"/>
    <property type="evidence" value="ECO:0007669"/>
    <property type="project" value="UniProtKB-KW"/>
</dbReference>
<keyword evidence="3" id="KW-0378">Hydrolase</keyword>
<dbReference type="InterPro" id="IPR002933">
    <property type="entry name" value="Peptidase_M20"/>
</dbReference>
<dbReference type="Proteomes" id="UP001058713">
    <property type="component" value="Chromosome"/>
</dbReference>
<evidence type="ECO:0000256" key="1">
    <source>
        <dbReference type="ARBA" id="ARBA00022670"/>
    </source>
</evidence>
<dbReference type="RefSeq" id="WP_027237207.1">
    <property type="nucleotide sequence ID" value="NZ_CP081070.1"/>
</dbReference>
<evidence type="ECO:0000313" key="6">
    <source>
        <dbReference type="Proteomes" id="UP001058713"/>
    </source>
</evidence>
<feature type="domain" description="Peptidase M20 dimerisation" evidence="4">
    <location>
        <begin position="211"/>
        <end position="359"/>
    </location>
</feature>
<dbReference type="NCBIfam" id="NF006579">
    <property type="entry name" value="PRK09104.1"/>
    <property type="match status" value="1"/>
</dbReference>
<keyword evidence="2" id="KW-0479">Metal-binding</keyword>
<dbReference type="KEGG" id="lcae:K3721_10550"/>
<dbReference type="AlphaFoldDB" id="A0A9Q9M1E4"/>
<sequence length="463" mass="51176">MALNDVLDRIDAELDAATERLMELLRIQSISTDPAYKAECDQAADWLVADLNSIGVKAEKRATPGHPMVVGHVGEDNTDVPHVLFYGHYDVQPVDPLELWNTPPFEPQLEDTPNGTVIRGRGASDDKGQLMTFVEACRAWKDVNGSLPCRITFFFEGEEESGSPSLIPFMEANAEELKADIALICDTSMVSRGVPSISSQLRGMLKDEFTVIGPRIDLHSGHYGGPGLNPLRVLSEVVASFYDNDTGRVAVEGFYEGVHEVPEDQLRQWQNCGFDEAEYLNSVGYTRPHGEKAYSTLEQQWARPTLEVNGLWGGYNGAGSKTVIPSEAHCKITCRLVGDMDPDALRSKIRKHVEDRLPVDASVRWDNDLEGSPASVMNISRPEFEAARGALSDEWQREAVFCGMGGSIPIAGYFKSILDMDAMLIGFANDDDAIHSPNEKYDLKSFHKGIRSWARVLDALSRK</sequence>
<dbReference type="PANTHER" id="PTHR43270:SF12">
    <property type="entry name" value="SUCCINYL-DIAMINOPIMELATE DESUCCINYLASE"/>
    <property type="match status" value="1"/>
</dbReference>
<accession>A0A9Q9M1E4</accession>
<evidence type="ECO:0000313" key="5">
    <source>
        <dbReference type="EMBL" id="UWQ52478.1"/>
    </source>
</evidence>
<evidence type="ECO:0000259" key="4">
    <source>
        <dbReference type="Pfam" id="PF07687"/>
    </source>
</evidence>
<dbReference type="Pfam" id="PF07687">
    <property type="entry name" value="M20_dimer"/>
    <property type="match status" value="1"/>
</dbReference>
<name>A0A9Q9M1E4_LEICA</name>
<protein>
    <submittedName>
        <fullName evidence="5">M20/M25/M40 family metallo-hydrolase</fullName>
    </submittedName>
</protein>
<organism evidence="5 6">
    <name type="scientific">Leisingera caerulea</name>
    <name type="common">Phaeobacter caeruleus</name>
    <dbReference type="NCBI Taxonomy" id="506591"/>
    <lineage>
        <taxon>Bacteria</taxon>
        <taxon>Pseudomonadati</taxon>
        <taxon>Pseudomonadota</taxon>
        <taxon>Alphaproteobacteria</taxon>
        <taxon>Rhodobacterales</taxon>
        <taxon>Roseobacteraceae</taxon>
        <taxon>Leisingera</taxon>
    </lineage>
</organism>
<dbReference type="EMBL" id="CP081070">
    <property type="protein sequence ID" value="UWQ52478.1"/>
    <property type="molecule type" value="Genomic_DNA"/>
</dbReference>
<evidence type="ECO:0000256" key="2">
    <source>
        <dbReference type="ARBA" id="ARBA00022723"/>
    </source>
</evidence>
<dbReference type="PANTHER" id="PTHR43270">
    <property type="entry name" value="BETA-ALA-HIS DIPEPTIDASE"/>
    <property type="match status" value="1"/>
</dbReference>
<gene>
    <name evidence="5" type="ORF">K3721_10550</name>
</gene>
<dbReference type="InterPro" id="IPR051458">
    <property type="entry name" value="Cyt/Met_Dipeptidase"/>
</dbReference>
<evidence type="ECO:0000256" key="3">
    <source>
        <dbReference type="ARBA" id="ARBA00022801"/>
    </source>
</evidence>
<reference evidence="5" key="1">
    <citation type="submission" date="2021-08" db="EMBL/GenBank/DDBJ databases">
        <authorList>
            <person name="Nwanade C."/>
            <person name="Wang M."/>
            <person name="Masoudi A."/>
            <person name="Yu Z."/>
            <person name="Liu J."/>
        </authorList>
    </citation>
    <scope>NUCLEOTIDE SEQUENCE</scope>
    <source>
        <strain evidence="5">S122</strain>
    </source>
</reference>
<keyword evidence="1" id="KW-0645">Protease</keyword>
<dbReference type="GO" id="GO:0046872">
    <property type="term" value="F:metal ion binding"/>
    <property type="evidence" value="ECO:0007669"/>
    <property type="project" value="UniProtKB-KW"/>
</dbReference>